<comment type="subcellular location">
    <subcellularLocation>
        <location evidence="2">Cell inner membrane</location>
        <topology evidence="2">Multi-pass membrane protein</topology>
    </subcellularLocation>
</comment>
<protein>
    <recommendedName>
        <fullName evidence="11">HemY N-terminal domain-containing protein</fullName>
    </recommendedName>
</protein>
<feature type="transmembrane region" description="Helical" evidence="10">
    <location>
        <begin position="40"/>
        <end position="60"/>
    </location>
</feature>
<dbReference type="Gene3D" id="1.25.40.10">
    <property type="entry name" value="Tetratricopeptide repeat domain"/>
    <property type="match status" value="2"/>
</dbReference>
<name>A0ABT3TBX3_9GAMM</name>
<keyword evidence="13" id="KW-1185">Reference proteome</keyword>
<keyword evidence="7 10" id="KW-1133">Transmembrane helix</keyword>
<reference evidence="12" key="1">
    <citation type="submission" date="2019-02" db="EMBL/GenBank/DDBJ databases">
        <authorList>
            <person name="Li S.-H."/>
        </authorList>
    </citation>
    <scope>NUCLEOTIDE SEQUENCE</scope>
    <source>
        <strain evidence="12">IMCC14734</strain>
    </source>
</reference>
<comment type="pathway">
    <text evidence="3">Porphyrin-containing compound metabolism; protoheme biosynthesis.</text>
</comment>
<evidence type="ECO:0000256" key="5">
    <source>
        <dbReference type="ARBA" id="ARBA00022519"/>
    </source>
</evidence>
<evidence type="ECO:0000256" key="3">
    <source>
        <dbReference type="ARBA" id="ARBA00004744"/>
    </source>
</evidence>
<organism evidence="12 13">
    <name type="scientific">Candidatus Litorirhabdus singularis</name>
    <dbReference type="NCBI Taxonomy" id="2518993"/>
    <lineage>
        <taxon>Bacteria</taxon>
        <taxon>Pseudomonadati</taxon>
        <taxon>Pseudomonadota</taxon>
        <taxon>Gammaproteobacteria</taxon>
        <taxon>Cellvibrionales</taxon>
        <taxon>Halieaceae</taxon>
        <taxon>Candidatus Litorirhabdus</taxon>
    </lineage>
</organism>
<dbReference type="SUPFAM" id="SSF48452">
    <property type="entry name" value="TPR-like"/>
    <property type="match status" value="1"/>
</dbReference>
<dbReference type="InterPro" id="IPR011990">
    <property type="entry name" value="TPR-like_helical_dom_sf"/>
</dbReference>
<comment type="function">
    <text evidence="1">Involved in a late step of protoheme IX synthesis.</text>
</comment>
<evidence type="ECO:0000259" key="11">
    <source>
        <dbReference type="Pfam" id="PF07219"/>
    </source>
</evidence>
<evidence type="ECO:0000256" key="8">
    <source>
        <dbReference type="ARBA" id="ARBA00023136"/>
    </source>
</evidence>
<evidence type="ECO:0000256" key="10">
    <source>
        <dbReference type="SAM" id="Phobius"/>
    </source>
</evidence>
<evidence type="ECO:0000256" key="2">
    <source>
        <dbReference type="ARBA" id="ARBA00004429"/>
    </source>
</evidence>
<dbReference type="RefSeq" id="WP_279243520.1">
    <property type="nucleotide sequence ID" value="NZ_SHNN01000001.1"/>
</dbReference>
<evidence type="ECO:0000256" key="1">
    <source>
        <dbReference type="ARBA" id="ARBA00002962"/>
    </source>
</evidence>
<keyword evidence="5" id="KW-0997">Cell inner membrane</keyword>
<evidence type="ECO:0000313" key="13">
    <source>
        <dbReference type="Proteomes" id="UP001143362"/>
    </source>
</evidence>
<evidence type="ECO:0000256" key="6">
    <source>
        <dbReference type="ARBA" id="ARBA00022692"/>
    </source>
</evidence>
<dbReference type="EMBL" id="SHNN01000001">
    <property type="protein sequence ID" value="MCX2979519.1"/>
    <property type="molecule type" value="Genomic_DNA"/>
</dbReference>
<dbReference type="InterPro" id="IPR010817">
    <property type="entry name" value="HemY_N"/>
</dbReference>
<dbReference type="Pfam" id="PF07219">
    <property type="entry name" value="HemY_N"/>
    <property type="match status" value="1"/>
</dbReference>
<evidence type="ECO:0000256" key="9">
    <source>
        <dbReference type="ARBA" id="ARBA00023244"/>
    </source>
</evidence>
<dbReference type="InterPro" id="IPR005254">
    <property type="entry name" value="Heme_biosyn_assoc_TPR_pro"/>
</dbReference>
<accession>A0ABT3TBX3</accession>
<comment type="caution">
    <text evidence="12">The sequence shown here is derived from an EMBL/GenBank/DDBJ whole genome shotgun (WGS) entry which is preliminary data.</text>
</comment>
<proteinExistence type="predicted"/>
<keyword evidence="8 10" id="KW-0472">Membrane</keyword>
<gene>
    <name evidence="12" type="ORF">EYC98_01440</name>
</gene>
<dbReference type="NCBIfam" id="TIGR00540">
    <property type="entry name" value="TPR_hemY_coli"/>
    <property type="match status" value="1"/>
</dbReference>
<keyword evidence="6 10" id="KW-0812">Transmembrane</keyword>
<evidence type="ECO:0000313" key="12">
    <source>
        <dbReference type="EMBL" id="MCX2979519.1"/>
    </source>
</evidence>
<evidence type="ECO:0000256" key="7">
    <source>
        <dbReference type="ARBA" id="ARBA00022989"/>
    </source>
</evidence>
<keyword evidence="9" id="KW-0627">Porphyrin biosynthesis</keyword>
<sequence>MRRMFLWVIIALLGGVGLVALIESDPGYVLLSYENFTLETSIWVGLFLLLLLNFAVYGLLRLLRRLMASRGYLSLWLGDRRLARGRRLTGFGLINYMEGNWARASRELVRAAEDSDSPAVNYLLAARASRANGENDKAERYLAAAERIDAKATKAVGISRAELLLDSGQTAAAAQVLEGLRLAYPKDTRILGMLVRALHVLGDWQKLQPLMAEVRKFELFDEPQRQVLDLATCTGLLQDADSDVAALEQVWNGCSESVRADAGFVAAYCDRAMTAGATVSIEKLLRRTLKQQWNAELVRLYGVILPGKDAGKRLAVAEGWLKKHPNDADLLLCLGRLALSNKLWGQAREYFEKAQGSRPTAEGNAELARLLFSLGMREKSAQEYRNGLLRHYSLPDLPQPSAGQT</sequence>
<dbReference type="Proteomes" id="UP001143362">
    <property type="component" value="Unassembled WGS sequence"/>
</dbReference>
<feature type="domain" description="HemY N-terminal" evidence="11">
    <location>
        <begin position="27"/>
        <end position="133"/>
    </location>
</feature>
<evidence type="ECO:0000256" key="4">
    <source>
        <dbReference type="ARBA" id="ARBA00022475"/>
    </source>
</evidence>
<keyword evidence="4" id="KW-1003">Cell membrane</keyword>